<protein>
    <submittedName>
        <fullName evidence="3">Phosphatidylserine/phosphatidylglycerophosphate/ cardiolipin synthase family protein</fullName>
    </submittedName>
</protein>
<evidence type="ECO:0000256" key="1">
    <source>
        <dbReference type="SAM" id="MobiDB-lite"/>
    </source>
</evidence>
<dbReference type="RefSeq" id="WP_222922298.1">
    <property type="nucleotide sequence ID" value="NZ_JBHMAJ010000001.1"/>
</dbReference>
<dbReference type="CDD" id="cd09128">
    <property type="entry name" value="PLDc_unchar1_2"/>
    <property type="match status" value="1"/>
</dbReference>
<proteinExistence type="predicted"/>
<dbReference type="EMBL" id="JBHMAJ010000001">
    <property type="protein sequence ID" value="MFB9823250.1"/>
    <property type="molecule type" value="Genomic_DNA"/>
</dbReference>
<feature type="domain" description="PLD phosphodiesterase" evidence="2">
    <location>
        <begin position="485"/>
        <end position="511"/>
    </location>
</feature>
<keyword evidence="4" id="KW-1185">Reference proteome</keyword>
<dbReference type="PANTHER" id="PTHR21248:SF22">
    <property type="entry name" value="PHOSPHOLIPASE D"/>
    <property type="match status" value="1"/>
</dbReference>
<dbReference type="SMART" id="SM00155">
    <property type="entry name" value="PLDc"/>
    <property type="match status" value="2"/>
</dbReference>
<evidence type="ECO:0000313" key="4">
    <source>
        <dbReference type="Proteomes" id="UP001589595"/>
    </source>
</evidence>
<organism evidence="3 4">
    <name type="scientific">Halobaculum roseum</name>
    <dbReference type="NCBI Taxonomy" id="2175149"/>
    <lineage>
        <taxon>Archaea</taxon>
        <taxon>Methanobacteriati</taxon>
        <taxon>Methanobacteriota</taxon>
        <taxon>Stenosarchaea group</taxon>
        <taxon>Halobacteria</taxon>
        <taxon>Halobacteriales</taxon>
        <taxon>Haloferacaceae</taxon>
        <taxon>Halobaculum</taxon>
    </lineage>
</organism>
<dbReference type="PROSITE" id="PS50035">
    <property type="entry name" value="PLD"/>
    <property type="match status" value="1"/>
</dbReference>
<dbReference type="GO" id="GO:0030572">
    <property type="term" value="F:phosphatidyltransferase activity"/>
    <property type="evidence" value="ECO:0007669"/>
    <property type="project" value="UniProtKB-ARBA"/>
</dbReference>
<dbReference type="InterPro" id="IPR025202">
    <property type="entry name" value="PLD-like_dom"/>
</dbReference>
<dbReference type="Pfam" id="PF13091">
    <property type="entry name" value="PLDc_2"/>
    <property type="match status" value="2"/>
</dbReference>
<dbReference type="InterPro" id="IPR001736">
    <property type="entry name" value="PLipase_D/transphosphatidylase"/>
</dbReference>
<evidence type="ECO:0000313" key="3">
    <source>
        <dbReference type="EMBL" id="MFB9823250.1"/>
    </source>
</evidence>
<dbReference type="SUPFAM" id="SSF56024">
    <property type="entry name" value="Phospholipase D/nuclease"/>
    <property type="match status" value="2"/>
</dbReference>
<feature type="region of interest" description="Disordered" evidence="1">
    <location>
        <begin position="35"/>
        <end position="80"/>
    </location>
</feature>
<sequence length="590" mass="61920">MGDHPVTVARSIAAVVFALLLLGLTAAVPTTATATAAAPATGTETATATPTPQSPSPPAAVATASEPPATNTGDPKAPRIVGLLPNPVAADDAGEYVYLRLPAGNWSLDDGEDVVAIRQRQPGTVVVTAEPGALVDPPDGRVVARGLALSNAGERVVLRRGGTNGTVIDAVEYGRAPEGERWVRGGDPAWRPVGLDRRDPVTLGAANATAFVLPDAPGEPVAPIRGADDRVLLAGYTFASERVTDELIAAHERGVSVRVLLDGGPVGGTSTRQAELLDALVAAGVEVRVIDGPRARFRYHHPKYVVADDAAVVLTENWKPSGTGGGDSRGWGVTLRSPRAADALADVFRADAGWRDAVPWERYRAGRSFEPVEAATGSYPTRHPPADVHVERVRLLTAPGNAESAVVEIVDNADDRVDVLQPTVDGGRLLASLRRAAERGVCVRLLLSNAWYVAERNAALVADLNRWADAAGVPFEARVAEPSGRYGKVHAKGVVADDTALVGSLNWNPTSARENREVVVALEGEAVAGYYRESFEADWRAGGGRWDELPPAVAVAAVGAVAGAALFVRRRLTFDDSAETEQIERRGPFG</sequence>
<dbReference type="Proteomes" id="UP001589595">
    <property type="component" value="Unassembled WGS sequence"/>
</dbReference>
<dbReference type="Gene3D" id="3.30.870.10">
    <property type="entry name" value="Endonuclease Chain A"/>
    <property type="match status" value="2"/>
</dbReference>
<feature type="compositionally biased region" description="Low complexity" evidence="1">
    <location>
        <begin position="35"/>
        <end position="51"/>
    </location>
</feature>
<evidence type="ECO:0000259" key="2">
    <source>
        <dbReference type="PROSITE" id="PS50035"/>
    </source>
</evidence>
<reference evidence="3" key="1">
    <citation type="submission" date="2024-09" db="EMBL/GenBank/DDBJ databases">
        <authorList>
            <person name="Sun Q."/>
        </authorList>
    </citation>
    <scope>NUCLEOTIDE SEQUENCE [LARGE SCALE GENOMIC DNA]</scope>
    <source>
        <strain evidence="3">JCM 31273</strain>
    </source>
</reference>
<dbReference type="GO" id="GO:0032049">
    <property type="term" value="P:cardiolipin biosynthetic process"/>
    <property type="evidence" value="ECO:0007669"/>
    <property type="project" value="UniProtKB-ARBA"/>
</dbReference>
<comment type="caution">
    <text evidence="3">The sequence shown here is derived from an EMBL/GenBank/DDBJ whole genome shotgun (WGS) entry which is preliminary data.</text>
</comment>
<accession>A0ABD5ML98</accession>
<feature type="compositionally biased region" description="Low complexity" evidence="1">
    <location>
        <begin position="59"/>
        <end position="70"/>
    </location>
</feature>
<dbReference type="AlphaFoldDB" id="A0ABD5ML98"/>
<name>A0ABD5ML98_9EURY</name>
<dbReference type="PANTHER" id="PTHR21248">
    <property type="entry name" value="CARDIOLIPIN SYNTHASE"/>
    <property type="match status" value="1"/>
</dbReference>
<gene>
    <name evidence="3" type="ORF">ACFFOL_03490</name>
</gene>